<dbReference type="InterPro" id="IPR013785">
    <property type="entry name" value="Aldolase_TIM"/>
</dbReference>
<keyword evidence="4" id="KW-0004">4Fe-4S</keyword>
<dbReference type="PANTHER" id="PTHR30538">
    <property type="entry name" value="LYSINE 2,3-AMINOMUTASE-RELATED"/>
    <property type="match status" value="1"/>
</dbReference>
<evidence type="ECO:0000256" key="4">
    <source>
        <dbReference type="ARBA" id="ARBA00022485"/>
    </source>
</evidence>
<dbReference type="InterPro" id="IPR007197">
    <property type="entry name" value="rSAM"/>
</dbReference>
<evidence type="ECO:0000256" key="6">
    <source>
        <dbReference type="ARBA" id="ARBA00022723"/>
    </source>
</evidence>
<dbReference type="Gene3D" id="3.20.20.70">
    <property type="entry name" value="Aldolase class I"/>
    <property type="match status" value="1"/>
</dbReference>
<name>A0ABX1QIP9_9PROT</name>
<evidence type="ECO:0000256" key="8">
    <source>
        <dbReference type="ARBA" id="ARBA00023004"/>
    </source>
</evidence>
<dbReference type="EMBL" id="JAAAUB010000001">
    <property type="protein sequence ID" value="NMH15842.1"/>
    <property type="molecule type" value="Genomic_DNA"/>
</dbReference>
<dbReference type="InterPro" id="IPR058240">
    <property type="entry name" value="rSAM_sf"/>
</dbReference>
<sequence length="455" mass="52345">MNATLLDSNTFPAFEVYTARDLERIPQLERLPRQARFDMQVVSTVLPFRVNRYVVEHLIDWDAVPDDPIYQLTFPQRGMLADEHYETIATLLERGAEKAQLEEAVKRIRQALNPHPAGQIELNIPRDDSGEPIWGLQHKYPETVLFFPAQGQTCHSYCTFCFRWAQFVGDKTLRIATSQARQLTEYLRRHPEVTDVLFTGGDPMVMKTSHLAAYLEPLLEPEFAHIRSIRIGTKALTFWPFRFLDPDEGDALMRLFERVLAAGKHLAIMAHLNHWRELEPEATQRAIARLRGIGATLRGQAPLIRHINDDPDVWAKLWQKEVELGIIPYYMFVERDTGAKQHFAVPLVRCWTIYRDAASRVSGLARTVRGPSMSASPGKAEILGVSTVAGERVFVLRFLQARDPQWTYRPFFARYDENATWLDELEPAFGEREWFWSAAYRSMTERPAPAVEPVN</sequence>
<dbReference type="InterPro" id="IPR003739">
    <property type="entry name" value="Lys_aminomutase/Glu_NH3_mut"/>
</dbReference>
<keyword evidence="8" id="KW-0408">Iron</keyword>
<comment type="caution">
    <text evidence="10">The sequence shown here is derived from an EMBL/GenBank/DDBJ whole genome shotgun (WGS) entry which is preliminary data.</text>
</comment>
<reference evidence="10 11" key="1">
    <citation type="journal article" date="2020" name="Curr. Microbiol.">
        <title>Tepidiphilus baoligensis sp. nov., a Novel Bacterium of the Family Hydrogenophilaceae Isolated from an Oil Reservoir.</title>
        <authorList>
            <person name="Zhang X."/>
            <person name="Wang G."/>
            <person name="Ma X."/>
            <person name="Yu J."/>
            <person name="You J."/>
            <person name="Xue Y."/>
            <person name="Ma Y."/>
        </authorList>
    </citation>
    <scope>NUCLEOTIDE SEQUENCE [LARGE SCALE GENOMIC DNA]</scope>
    <source>
        <strain evidence="10 11">B18-69</strain>
    </source>
</reference>
<dbReference type="PANTHER" id="PTHR30538:SF0">
    <property type="entry name" value="L-LYSINE 2,3-AMINOMUTASE AQ_1632-RELATED"/>
    <property type="match status" value="1"/>
</dbReference>
<evidence type="ECO:0000256" key="3">
    <source>
        <dbReference type="ARBA" id="ARBA00008703"/>
    </source>
</evidence>
<organism evidence="10 11">
    <name type="scientific">Tepidiphilus baoligensis</name>
    <dbReference type="NCBI Taxonomy" id="2698687"/>
    <lineage>
        <taxon>Bacteria</taxon>
        <taxon>Pseudomonadati</taxon>
        <taxon>Pseudomonadota</taxon>
        <taxon>Hydrogenophilia</taxon>
        <taxon>Hydrogenophilales</taxon>
        <taxon>Hydrogenophilaceae</taxon>
        <taxon>Tepidiphilus</taxon>
    </lineage>
</organism>
<keyword evidence="6" id="KW-0479">Metal-binding</keyword>
<comment type="cofactor">
    <cofactor evidence="1">
        <name>pyridoxal 5'-phosphate</name>
        <dbReference type="ChEBI" id="CHEBI:597326"/>
    </cofactor>
</comment>
<keyword evidence="11" id="KW-1185">Reference proteome</keyword>
<keyword evidence="5" id="KW-0949">S-adenosyl-L-methionine</keyword>
<dbReference type="RefSeq" id="WP_169114908.1">
    <property type="nucleotide sequence ID" value="NZ_JAAAUB010000001.1"/>
</dbReference>
<evidence type="ECO:0000256" key="2">
    <source>
        <dbReference type="ARBA" id="ARBA00001966"/>
    </source>
</evidence>
<proteinExistence type="inferred from homology"/>
<keyword evidence="9" id="KW-0411">Iron-sulfur</keyword>
<evidence type="ECO:0000256" key="1">
    <source>
        <dbReference type="ARBA" id="ARBA00001933"/>
    </source>
</evidence>
<dbReference type="Proteomes" id="UP000669605">
    <property type="component" value="Unassembled WGS sequence"/>
</dbReference>
<evidence type="ECO:0000256" key="7">
    <source>
        <dbReference type="ARBA" id="ARBA00022898"/>
    </source>
</evidence>
<evidence type="ECO:0000256" key="9">
    <source>
        <dbReference type="ARBA" id="ARBA00023014"/>
    </source>
</evidence>
<dbReference type="SUPFAM" id="SSF102114">
    <property type="entry name" value="Radical SAM enzymes"/>
    <property type="match status" value="1"/>
</dbReference>
<dbReference type="SFLD" id="SFLDS00029">
    <property type="entry name" value="Radical_SAM"/>
    <property type="match status" value="1"/>
</dbReference>
<gene>
    <name evidence="10" type="ORF">GV368_01695</name>
</gene>
<protein>
    <submittedName>
        <fullName evidence="10">Lysine 2,3-aminomutase</fullName>
    </submittedName>
</protein>
<evidence type="ECO:0000256" key="5">
    <source>
        <dbReference type="ARBA" id="ARBA00022691"/>
    </source>
</evidence>
<keyword evidence="7" id="KW-0663">Pyridoxal phosphate</keyword>
<evidence type="ECO:0000313" key="10">
    <source>
        <dbReference type="EMBL" id="NMH15842.1"/>
    </source>
</evidence>
<accession>A0ABX1QIP9</accession>
<evidence type="ECO:0000313" key="11">
    <source>
        <dbReference type="Proteomes" id="UP000669605"/>
    </source>
</evidence>
<comment type="similarity">
    <text evidence="3">Belongs to the radical SAM superfamily. KamA family.</text>
</comment>
<comment type="cofactor">
    <cofactor evidence="2">
        <name>[4Fe-4S] cluster</name>
        <dbReference type="ChEBI" id="CHEBI:49883"/>
    </cofactor>
</comment>
<dbReference type="SFLD" id="SFLDG01070">
    <property type="entry name" value="PLP-dependent"/>
    <property type="match status" value="1"/>
</dbReference>